<evidence type="ECO:0000313" key="3">
    <source>
        <dbReference type="Proteomes" id="UP000198688"/>
    </source>
</evidence>
<dbReference type="STRING" id="113562.SAMN04489716_4457"/>
<proteinExistence type="predicted"/>
<sequence>MPVFATPASINVTIELPAGDVWITATDRTDTVVEVKPSNAANESDVEAVNQIRVDYTDGALRIIGPKRTFDFSRKSRSVEVTVELPSGSHINAEVQAGEVIGAGRLGGCRIKTSAGHIRVEDTGSLTLSTSAGNLTAGSVIGTADLSSGSGRIQVGEITGTAVLKSSNGEIQIDTITGDVRVRSANGDIRIDRAGAGVDAKTSNGNVRLGEVARGSVLLGTSMGDLEVGIAEGTAAWLEVDTSFGKVRNELTNALSPDEADETVEVRGRTSFGDILIHRSR</sequence>
<feature type="domain" description="DUF4097" evidence="1">
    <location>
        <begin position="13"/>
        <end position="211"/>
    </location>
</feature>
<dbReference type="PANTHER" id="PTHR34094:SF1">
    <property type="entry name" value="PROTEIN FAM185A"/>
    <property type="match status" value="1"/>
</dbReference>
<gene>
    <name evidence="2" type="ORF">SAMN04489716_4457</name>
</gene>
<dbReference type="RefSeq" id="WP_092546396.1">
    <property type="nucleotide sequence ID" value="NZ_BOMJ01000033.1"/>
</dbReference>
<organism evidence="2 3">
    <name type="scientific">Actinoplanes derwentensis</name>
    <dbReference type="NCBI Taxonomy" id="113562"/>
    <lineage>
        <taxon>Bacteria</taxon>
        <taxon>Bacillati</taxon>
        <taxon>Actinomycetota</taxon>
        <taxon>Actinomycetes</taxon>
        <taxon>Micromonosporales</taxon>
        <taxon>Micromonosporaceae</taxon>
        <taxon>Actinoplanes</taxon>
    </lineage>
</organism>
<reference evidence="2 3" key="1">
    <citation type="submission" date="2016-10" db="EMBL/GenBank/DDBJ databases">
        <authorList>
            <person name="de Groot N.N."/>
        </authorList>
    </citation>
    <scope>NUCLEOTIDE SEQUENCE [LARGE SCALE GENOMIC DNA]</scope>
    <source>
        <strain evidence="2 3">DSM 43941</strain>
    </source>
</reference>
<protein>
    <submittedName>
        <fullName evidence="2">DUF4097 and DUF4098 domain-containing protein YvlB</fullName>
    </submittedName>
</protein>
<dbReference type="Proteomes" id="UP000198688">
    <property type="component" value="Chromosome I"/>
</dbReference>
<dbReference type="EMBL" id="LT629758">
    <property type="protein sequence ID" value="SDT55055.1"/>
    <property type="molecule type" value="Genomic_DNA"/>
</dbReference>
<dbReference type="OrthoDB" id="3252095at2"/>
<name>A0A1H2B9U8_9ACTN</name>
<accession>A0A1H2B9U8</accession>
<dbReference type="AlphaFoldDB" id="A0A1H2B9U8"/>
<keyword evidence="3" id="KW-1185">Reference proteome</keyword>
<evidence type="ECO:0000259" key="1">
    <source>
        <dbReference type="Pfam" id="PF13349"/>
    </source>
</evidence>
<dbReference type="PANTHER" id="PTHR34094">
    <property type="match status" value="1"/>
</dbReference>
<evidence type="ECO:0000313" key="2">
    <source>
        <dbReference type="EMBL" id="SDT55055.1"/>
    </source>
</evidence>
<dbReference type="InterPro" id="IPR025164">
    <property type="entry name" value="Toastrack_DUF4097"/>
</dbReference>
<dbReference type="Pfam" id="PF13349">
    <property type="entry name" value="DUF4097"/>
    <property type="match status" value="1"/>
</dbReference>